<feature type="region of interest" description="Disordered" evidence="1">
    <location>
        <begin position="278"/>
        <end position="320"/>
    </location>
</feature>
<organism evidence="2 3">
    <name type="scientific">Halteria grandinella</name>
    <dbReference type="NCBI Taxonomy" id="5974"/>
    <lineage>
        <taxon>Eukaryota</taxon>
        <taxon>Sar</taxon>
        <taxon>Alveolata</taxon>
        <taxon>Ciliophora</taxon>
        <taxon>Intramacronucleata</taxon>
        <taxon>Spirotrichea</taxon>
        <taxon>Stichotrichia</taxon>
        <taxon>Sporadotrichida</taxon>
        <taxon>Halteriidae</taxon>
        <taxon>Halteria</taxon>
    </lineage>
</organism>
<proteinExistence type="predicted"/>
<comment type="caution">
    <text evidence="2">The sequence shown here is derived from an EMBL/GenBank/DDBJ whole genome shotgun (WGS) entry which is preliminary data.</text>
</comment>
<name>A0A8J8NGI8_HALGN</name>
<dbReference type="InterPro" id="IPR016024">
    <property type="entry name" value="ARM-type_fold"/>
</dbReference>
<protein>
    <submittedName>
        <fullName evidence="2">Uncharacterized protein</fullName>
    </submittedName>
</protein>
<evidence type="ECO:0000313" key="2">
    <source>
        <dbReference type="EMBL" id="TNV74100.1"/>
    </source>
</evidence>
<dbReference type="AlphaFoldDB" id="A0A8J8NGI8"/>
<dbReference type="Proteomes" id="UP000785679">
    <property type="component" value="Unassembled WGS sequence"/>
</dbReference>
<sequence>MAPFVKEVIEYIVKFFVGEESELGSDFVLRRGSSQPGHSKSEGTSSLKDYLRGRSFFRRDTELDALFKSDLTDKTWHLEQKNKTFLDKSNYWNTELHQEALKIYKDAITESGMGQSCYPVINDYIANVSNSFEPSQVFSKQMNQLCLSFLIPFNRTAHYYNELIPLTECLARLSSGQAALEKAGKRCALAVVRSVFQTGSSDKIKACLDMRVPKHIIHFLQDEDSEVRHECLLIFFEISKGLQDDDFEIMLGKTAANIKLELSKRSYRRSAFDQHKTLSLASQQPTTTGTTVVTTEGGVGEDSASKKRRGGMPSQSQQQQTDLMASYIKRTTALIEKNDNDKFINFALDLPNLNFLANKRFLRELAICFESPVFIAPLIRLLKSPTESFNNKDVILQILANLCCGNEKVLVAINSPACDTYMTLLKMLMQNIKIQAARTSLSANSSGLSAQMRQQLQLQDKVVDLFRYMFEQRRPTIIRDLSCNGAASTLLREQGLHIPHLINLPEIVAFVDDFNALGENELTAEMIVVDDFLSVLKDLRCWIKHFYSESQIPELTRIKALQRCVNLIIRVVRILWAAFPIRLEAISLLNCTLQQKERAPAVFTELIMYAGAAG</sequence>
<evidence type="ECO:0000313" key="3">
    <source>
        <dbReference type="Proteomes" id="UP000785679"/>
    </source>
</evidence>
<dbReference type="OrthoDB" id="291557at2759"/>
<keyword evidence="3" id="KW-1185">Reference proteome</keyword>
<gene>
    <name evidence="2" type="ORF">FGO68_gene7718</name>
</gene>
<reference evidence="2" key="1">
    <citation type="submission" date="2019-06" db="EMBL/GenBank/DDBJ databases">
        <authorList>
            <person name="Zheng W."/>
        </authorList>
    </citation>
    <scope>NUCLEOTIDE SEQUENCE</scope>
    <source>
        <strain evidence="2">QDHG01</strain>
    </source>
</reference>
<feature type="compositionally biased region" description="Low complexity" evidence="1">
    <location>
        <begin position="286"/>
        <end position="296"/>
    </location>
</feature>
<evidence type="ECO:0000256" key="1">
    <source>
        <dbReference type="SAM" id="MobiDB-lite"/>
    </source>
</evidence>
<dbReference type="SUPFAM" id="SSF48371">
    <property type="entry name" value="ARM repeat"/>
    <property type="match status" value="1"/>
</dbReference>
<accession>A0A8J8NGI8</accession>
<dbReference type="EMBL" id="RRYP01017487">
    <property type="protein sequence ID" value="TNV74100.1"/>
    <property type="molecule type" value="Genomic_DNA"/>
</dbReference>